<dbReference type="PATRIC" id="fig|1502723.3.peg.5287"/>
<dbReference type="FunFam" id="3.40.50.720:FF:000084">
    <property type="entry name" value="Short-chain dehydrogenase reductase"/>
    <property type="match status" value="1"/>
</dbReference>
<dbReference type="InterPro" id="IPR002347">
    <property type="entry name" value="SDR_fam"/>
</dbReference>
<comment type="similarity">
    <text evidence="1">Belongs to the short-chain dehydrogenases/reductases (SDR) family.</text>
</comment>
<reference evidence="4" key="1">
    <citation type="submission" date="2015-02" db="EMBL/GenBank/DDBJ databases">
        <title>Draft Genome of Frankia sp. CpI1-S.</title>
        <authorList>
            <person name="Oshone R.T."/>
            <person name="Ngom M."/>
            <person name="Ghodhbane-Gtari F."/>
            <person name="Gtari M."/>
            <person name="Morris K."/>
            <person name="Thomas K."/>
            <person name="Sen A."/>
            <person name="Tisa L.S."/>
        </authorList>
    </citation>
    <scope>NUCLEOTIDE SEQUENCE [LARGE SCALE GENOMIC DNA]</scope>
    <source>
        <strain evidence="4">CpI1-S</strain>
    </source>
</reference>
<dbReference type="InterPro" id="IPR036291">
    <property type="entry name" value="NAD(P)-bd_dom_sf"/>
</dbReference>
<evidence type="ECO:0000256" key="1">
    <source>
        <dbReference type="ARBA" id="ARBA00006484"/>
    </source>
</evidence>
<protein>
    <recommendedName>
        <fullName evidence="5">7-alpha-hydroxysteroid dehydrogenase</fullName>
    </recommendedName>
</protein>
<dbReference type="EMBL" id="JYFN01000056">
    <property type="protein sequence ID" value="KJE20582.1"/>
    <property type="molecule type" value="Genomic_DNA"/>
</dbReference>
<comment type="caution">
    <text evidence="3">The sequence shown here is derived from an EMBL/GenBank/DDBJ whole genome shotgun (WGS) entry which is preliminary data.</text>
</comment>
<dbReference type="PRINTS" id="PR00081">
    <property type="entry name" value="GDHRDH"/>
</dbReference>
<dbReference type="SUPFAM" id="SSF51735">
    <property type="entry name" value="NAD(P)-binding Rossmann-fold domains"/>
    <property type="match status" value="1"/>
</dbReference>
<name>A0A0D8BB22_9ACTN</name>
<keyword evidence="4" id="KW-1185">Reference proteome</keyword>
<dbReference type="CDD" id="cd05233">
    <property type="entry name" value="SDR_c"/>
    <property type="match status" value="1"/>
</dbReference>
<dbReference type="OrthoDB" id="286404at2"/>
<accession>A0A0D8BB22</accession>
<reference evidence="3 4" key="2">
    <citation type="journal article" date="2016" name="Genome Announc.">
        <title>Permanent Draft Genome Sequences for Two Variants of Frankia sp. Strain CpI1, the First Frankia Strain Isolated from Root Nodules of Comptonia peregrina.</title>
        <authorList>
            <person name="Oshone R."/>
            <person name="Hurst S.G.IV."/>
            <person name="Abebe-Akele F."/>
            <person name="Simpson S."/>
            <person name="Morris K."/>
            <person name="Thomas W.K."/>
            <person name="Tisa L.S."/>
        </authorList>
    </citation>
    <scope>NUCLEOTIDE SEQUENCE [LARGE SCALE GENOMIC DNA]</scope>
    <source>
        <strain evidence="4">CpI1-S</strain>
    </source>
</reference>
<organism evidence="3 4">
    <name type="scientific">Frankia torreyi</name>
    <dbReference type="NCBI Taxonomy" id="1856"/>
    <lineage>
        <taxon>Bacteria</taxon>
        <taxon>Bacillati</taxon>
        <taxon>Actinomycetota</taxon>
        <taxon>Actinomycetes</taxon>
        <taxon>Frankiales</taxon>
        <taxon>Frankiaceae</taxon>
        <taxon>Frankia</taxon>
    </lineage>
</organism>
<dbReference type="Gene3D" id="3.40.50.720">
    <property type="entry name" value="NAD(P)-binding Rossmann-like Domain"/>
    <property type="match status" value="1"/>
</dbReference>
<sequence length="275" mass="28347">MSTQRLSGKVALITGGTRGIGREFVERFAREGASVVFTGRSVDAGKEIEEEAKARGENVTFAAGSAASEDDVRAAVDLAVSTYGSLTTVVNNAAATHLTGPGRPDTKVADVSTEVFDEIVRIGLYGTFWAAKYAIPHLIAAGGGAIINISAASSVLSITGRPSYQSSKGAINSLTRQIAVDYGQYGIRSNAIIVGFTNTGGVEMTKMVANEALMAPVRKTIMLPRLGLSSDIASGAVFLASDEGSFITGVLLPIDGGLTCHLEMPDTASAAALGD</sequence>
<evidence type="ECO:0008006" key="5">
    <source>
        <dbReference type="Google" id="ProtNLM"/>
    </source>
</evidence>
<dbReference type="GO" id="GO:0016491">
    <property type="term" value="F:oxidoreductase activity"/>
    <property type="evidence" value="ECO:0007669"/>
    <property type="project" value="UniProtKB-KW"/>
</dbReference>
<evidence type="ECO:0000313" key="4">
    <source>
        <dbReference type="Proteomes" id="UP000032545"/>
    </source>
</evidence>
<dbReference type="PRINTS" id="PR00080">
    <property type="entry name" value="SDRFAMILY"/>
</dbReference>
<dbReference type="PANTHER" id="PTHR24321">
    <property type="entry name" value="DEHYDROGENASES, SHORT CHAIN"/>
    <property type="match status" value="1"/>
</dbReference>
<gene>
    <name evidence="3" type="ORF">FF36_05087</name>
</gene>
<dbReference type="Proteomes" id="UP000032545">
    <property type="component" value="Unassembled WGS sequence"/>
</dbReference>
<dbReference type="RefSeq" id="WP_044887583.1">
    <property type="nucleotide sequence ID" value="NZ_JYFN01000056.1"/>
</dbReference>
<dbReference type="AlphaFoldDB" id="A0A0D8BB22"/>
<proteinExistence type="inferred from homology"/>
<evidence type="ECO:0000313" key="3">
    <source>
        <dbReference type="EMBL" id="KJE20582.1"/>
    </source>
</evidence>
<keyword evidence="2 3" id="KW-0560">Oxidoreductase</keyword>
<dbReference type="Pfam" id="PF13561">
    <property type="entry name" value="adh_short_C2"/>
    <property type="match status" value="1"/>
</dbReference>
<evidence type="ECO:0000256" key="2">
    <source>
        <dbReference type="ARBA" id="ARBA00023002"/>
    </source>
</evidence>
<dbReference type="PANTHER" id="PTHR24321:SF8">
    <property type="entry name" value="ESTRADIOL 17-BETA-DEHYDROGENASE 8-RELATED"/>
    <property type="match status" value="1"/>
</dbReference>